<dbReference type="PANTHER" id="PTHR42714:SF7">
    <property type="entry name" value="G DOMAIN-CONTAINING PROTEIN"/>
    <property type="match status" value="1"/>
</dbReference>
<reference evidence="3 4" key="1">
    <citation type="submission" date="2022-02" db="EMBL/GenBank/DDBJ databases">
        <title>Genome sequence data of Kingella unionensis sp. nov. strain CICC 24913 (CCUG 75125).</title>
        <authorList>
            <person name="Xiao M."/>
        </authorList>
    </citation>
    <scope>NUCLEOTIDE SEQUENCE [LARGE SCALE GENOMIC DNA]</scope>
    <source>
        <strain evidence="3 4">CICC 24913</strain>
    </source>
</reference>
<sequence length="446" mass="48434">MNPLKTAVVGHTNTGKTSLLRTLLRDDAFGEVQNAAATTRHVEEAAIGAGGETLLLLYDTPGLEDAGGLLDWLEEHTSSREEGIDRIRRFLDSDAAAEAFSQEAKVLRQLLASDCGLYVIDAREPVLPKYRDELTVLSWCAKPLMPVFNFTRGSDTDAWRQMLARRNLHVSSSFDTVAFDFEGEMRLWQNLATMLPGRDSLSRLAASRRDDWQALDRQARQSIASFLLDAAACRRVLDDPLQAESAQAQMQQQVRDGEAALQRELLDLYRFYRSRTDSSHAPLNAFRRDPFDSELLKEYGIRTGTGAAAGALIGLGVDALTLGTSLGMGAAIGGLIGGVLPNWQTLSDKISGTETLYIDAAALTLLAARSLELLTQLQSRGHAGSGDILLEGGRAPWQPEKLPAPLQRARRHPEWSSCNPEGDGRPSSRAGAQADLAAVLKNAAAA</sequence>
<protein>
    <submittedName>
        <fullName evidence="3">GTPase/DUF3482 domain-containing protein</fullName>
    </submittedName>
</protein>
<proteinExistence type="predicted"/>
<dbReference type="EMBL" id="JAKOOW010000037">
    <property type="protein sequence ID" value="MCG6504947.1"/>
    <property type="molecule type" value="Genomic_DNA"/>
</dbReference>
<dbReference type="RefSeq" id="WP_238748506.1">
    <property type="nucleotide sequence ID" value="NZ_JAKOOW010000037.1"/>
</dbReference>
<dbReference type="SUPFAM" id="SSF52540">
    <property type="entry name" value="P-loop containing nucleoside triphosphate hydrolases"/>
    <property type="match status" value="1"/>
</dbReference>
<dbReference type="Pfam" id="PF01926">
    <property type="entry name" value="MMR_HSR1"/>
    <property type="match status" value="1"/>
</dbReference>
<dbReference type="InterPro" id="IPR006073">
    <property type="entry name" value="GTP-bd"/>
</dbReference>
<evidence type="ECO:0000313" key="3">
    <source>
        <dbReference type="EMBL" id="MCG6504947.1"/>
    </source>
</evidence>
<organism evidence="3 4">
    <name type="scientific">Kingella pumchi</name>
    <dbReference type="NCBI Taxonomy" id="2779506"/>
    <lineage>
        <taxon>Bacteria</taxon>
        <taxon>Pseudomonadati</taxon>
        <taxon>Pseudomonadota</taxon>
        <taxon>Betaproteobacteria</taxon>
        <taxon>Neisseriales</taxon>
        <taxon>Neisseriaceae</taxon>
        <taxon>Kingella</taxon>
    </lineage>
</organism>
<evidence type="ECO:0000259" key="2">
    <source>
        <dbReference type="Pfam" id="PF01926"/>
    </source>
</evidence>
<dbReference type="Gene3D" id="3.40.50.300">
    <property type="entry name" value="P-loop containing nucleotide triphosphate hydrolases"/>
    <property type="match status" value="1"/>
</dbReference>
<dbReference type="Proteomes" id="UP001298424">
    <property type="component" value="Unassembled WGS sequence"/>
</dbReference>
<feature type="domain" description="G" evidence="2">
    <location>
        <begin position="6"/>
        <end position="127"/>
    </location>
</feature>
<dbReference type="PANTHER" id="PTHR42714">
    <property type="entry name" value="TRNA MODIFICATION GTPASE GTPBP3"/>
    <property type="match status" value="1"/>
</dbReference>
<name>A0ABS9NQ93_9NEIS</name>
<dbReference type="Pfam" id="PF11981">
    <property type="entry name" value="DUF3482"/>
    <property type="match status" value="1"/>
</dbReference>
<dbReference type="InterPro" id="IPR021871">
    <property type="entry name" value="DUF3482"/>
</dbReference>
<feature type="region of interest" description="Disordered" evidence="1">
    <location>
        <begin position="392"/>
        <end position="432"/>
    </location>
</feature>
<gene>
    <name evidence="3" type="ORF">MB824_10620</name>
</gene>
<evidence type="ECO:0000313" key="4">
    <source>
        <dbReference type="Proteomes" id="UP001298424"/>
    </source>
</evidence>
<evidence type="ECO:0000256" key="1">
    <source>
        <dbReference type="SAM" id="MobiDB-lite"/>
    </source>
</evidence>
<comment type="caution">
    <text evidence="3">The sequence shown here is derived from an EMBL/GenBank/DDBJ whole genome shotgun (WGS) entry which is preliminary data.</text>
</comment>
<dbReference type="InterPro" id="IPR027417">
    <property type="entry name" value="P-loop_NTPase"/>
</dbReference>
<accession>A0ABS9NQ93</accession>
<keyword evidence="4" id="KW-1185">Reference proteome</keyword>